<gene>
    <name evidence="1" type="ORF">L0661_10200</name>
    <name evidence="2" type="ORF">NFI80_13430</name>
</gene>
<dbReference type="GO" id="GO:0110001">
    <property type="term" value="C:toxin-antitoxin complex"/>
    <property type="evidence" value="ECO:0007669"/>
    <property type="project" value="InterPro"/>
</dbReference>
<dbReference type="Proteomes" id="UP001055420">
    <property type="component" value="Chromosome"/>
</dbReference>
<dbReference type="Proteomes" id="UP001139411">
    <property type="component" value="Unassembled WGS sequence"/>
</dbReference>
<sequence length="113" mass="13591">MQLDEKRILTKWQQKNRGNRRLLDAIDKLIFDLENSEYASYTHLLKERKDADQVHTKGIFFFNVENDRVLVAIKFEKNRAIALWIGTHSSYEKLFRNNKTTIEKWLRSKGHIR</sequence>
<evidence type="ECO:0000313" key="3">
    <source>
        <dbReference type="Proteomes" id="UP001055420"/>
    </source>
</evidence>
<dbReference type="AlphaFoldDB" id="A0A9X1QCP3"/>
<dbReference type="Pfam" id="PF09907">
    <property type="entry name" value="HigB_toxin"/>
    <property type="match status" value="1"/>
</dbReference>
<evidence type="ECO:0000313" key="1">
    <source>
        <dbReference type="EMBL" id="MCF2498681.1"/>
    </source>
</evidence>
<evidence type="ECO:0000313" key="4">
    <source>
        <dbReference type="Proteomes" id="UP001139411"/>
    </source>
</evidence>
<accession>A0A9X1QCP3</accession>
<dbReference type="EMBL" id="JAKFFV010000005">
    <property type="protein sequence ID" value="MCF2498681.1"/>
    <property type="molecule type" value="Genomic_DNA"/>
</dbReference>
<name>A0A9X1QCP3_9BACT</name>
<dbReference type="GO" id="GO:0004519">
    <property type="term" value="F:endonuclease activity"/>
    <property type="evidence" value="ECO:0007669"/>
    <property type="project" value="InterPro"/>
</dbReference>
<proteinExistence type="predicted"/>
<dbReference type="InterPro" id="IPR018669">
    <property type="entry name" value="Toxin_HigB"/>
</dbReference>
<organism evidence="1 4">
    <name type="scientific">Dyadobacter chenhuakuii</name>
    <dbReference type="NCBI Taxonomy" id="2909339"/>
    <lineage>
        <taxon>Bacteria</taxon>
        <taxon>Pseudomonadati</taxon>
        <taxon>Bacteroidota</taxon>
        <taxon>Cytophagia</taxon>
        <taxon>Cytophagales</taxon>
        <taxon>Spirosomataceae</taxon>
        <taxon>Dyadobacter</taxon>
    </lineage>
</organism>
<evidence type="ECO:0000313" key="2">
    <source>
        <dbReference type="EMBL" id="USJ28877.1"/>
    </source>
</evidence>
<dbReference type="EMBL" id="CP098805">
    <property type="protein sequence ID" value="USJ28877.1"/>
    <property type="molecule type" value="Genomic_DNA"/>
</dbReference>
<dbReference type="GO" id="GO:0003723">
    <property type="term" value="F:RNA binding"/>
    <property type="evidence" value="ECO:0007669"/>
    <property type="project" value="InterPro"/>
</dbReference>
<dbReference type="RefSeq" id="WP_235157831.1">
    <property type="nucleotide sequence ID" value="NZ_CP098805.1"/>
</dbReference>
<protein>
    <submittedName>
        <fullName evidence="1">Type II toxin-antitoxin system HigB family toxin</fullName>
    </submittedName>
</protein>
<keyword evidence="3" id="KW-1185">Reference proteome</keyword>
<reference evidence="1" key="1">
    <citation type="submission" date="2022-01" db="EMBL/GenBank/DDBJ databases">
        <title>Novel species in genus Dyadobacter.</title>
        <authorList>
            <person name="Ma C."/>
        </authorList>
    </citation>
    <scope>NUCLEOTIDE SEQUENCE</scope>
    <source>
        <strain evidence="2">CY22</strain>
        <strain evidence="1">CY357</strain>
    </source>
</reference>